<feature type="domain" description="Bacterial Ig-like" evidence="4">
    <location>
        <begin position="617"/>
        <end position="719"/>
    </location>
</feature>
<dbReference type="InterPro" id="IPR025592">
    <property type="entry name" value="DUF4347"/>
</dbReference>
<dbReference type="Gene3D" id="2.60.40.1220">
    <property type="match status" value="3"/>
</dbReference>
<feature type="domain" description="Bacterial Ig-like" evidence="4">
    <location>
        <begin position="2558"/>
        <end position="2659"/>
    </location>
</feature>
<dbReference type="SMART" id="SM00710">
    <property type="entry name" value="PbH1"/>
    <property type="match status" value="12"/>
</dbReference>
<dbReference type="InterPro" id="IPR018391">
    <property type="entry name" value="PQQ_b-propeller_rpt"/>
</dbReference>
<feature type="domain" description="Bacterial Ig-like" evidence="4">
    <location>
        <begin position="1538"/>
        <end position="1639"/>
    </location>
</feature>
<feature type="compositionally biased region" description="Low complexity" evidence="2">
    <location>
        <begin position="50"/>
        <end position="62"/>
    </location>
</feature>
<sequence>MWWKNGKSQKAQGARVLASPMIMSLEPRMLFDGAVAATVADAAQADSQATADAAKAPTADHPTASKDTHGQADNTSAATPAAASLTAVPGQSVVFVDSRIKDTDSLLKGVAPGTEVVTLDASKDGLQQIAAYLDTHQGVSSVQIIAHGNAGDLWLGNSYLSADNVNERSAVLAEIGKDLNVGGDILIYACNTGAGERGVSFVDSLAQLTGRDIAASTNRTGVGGDWDLEIATGTIESRSVLSSASLAGYQYSLATLTVVNNADSGVGSLRTALSSAVAGDTVTFSTGMTVALNSQLTLTKNVIIDGDLNNDGVAEVTLDGQYKTRVLQVNSGVTATLDGLVITKGMVAGVGAAAGTDGAGAMGGGILNSGNLTLRNVTVTENAASGGGGGGGVTAPYGGGAVGGGGGGGGSLGGQTGGRGGAAGFGTGVYAGTAGGAGSGGNGGTYNSDYMGGRGGTTVGGAGGIGASNYSSGGAGGTASNGTVSIGGGGGGSGWDRPGRAGSSASGGIYNASTGTLTVVGTSVISNNVAAGGGGGGGGGLGGSSDNGGAAGKGVGAIWNKGTLLMTAANFGALAGNAGGSGAGGLAAGGGSTGSVPAAVNNIFNDGGVVDTNYLPDVTPPTVSSIIVANTNLNSGGTSLVTITFSEAVNGFTNADLTVANGTLSAVSSSDGGITWTATLTAAGNINAPTNAITLNTPGVQDLAGNIGTGTGTSNNYVISDTVAPTASIVVADNALNSSETSLVTITFSEAVTGFTNADLTIANGTLSAVSSSDGGITWTATFTPTAGVTDSTNLITLDKTGVQDLSGNAGLGVINSNNYAIDTQRPTATIVMADTALRIGDTSLVTITFSEAVSGFTNADLTLVNGSMTAVSSSDGGITWTGTFTPSASITDTSNVITLNNTGVSDLAGNAGTGTTDSANYTVDTQRPTATIVLADSNLSAGETSLVTITFSEAVSGFTNADLSIANGTLSAVSSSDGGITWTATFTPTAGITDTTNIITLANTGVADLAGNTGSGTSNSGNYIVDTVRPTATIVLADTALKIGDTSPVTITFSQAVTGFTNADLTIANGTLSAVSSSDGGITWTATFTPTASITDATNIITLDNTGIQAASSGNVGTGVTNSGNYSVDTVRPTATIVLADTALKIGDTSLVTITFSEAVSGFTNADLTIANGTLTAVSSADGGITWTATFTPTTSITDATNLITLDNTGVADLAGNAGSGTTDSNNYAIDTLRPTATIVLADPALSVGETSLVTITFSEAVSGFTNADLAIANGTLTAVSSGDGGITWTAIFTPTAGVKDTTNIITLANTGIADLAGNAGTGTTNSGNYTIDTVAPTATIVVADNALNIGETSLVTITFSEAVTGFTNADLTIANGTLTAVSSGDGGITWTATFSPTNAITDVSNLITLNNTGVQAAVSGNVGVGSTDSNNYAIDTQRPTATVVVADPTLALGQTSVVTITFNEAVTGLTLADFTVQNGTLSGLTTSDNITYTATLTPSASVNDATNIITLNNTGVADVAGNAGSGTTDSNNYVIDSLRPTATIVVADPTLSAGETSLVTITFSEAVSGFDNSDLSVPNGTLSAVSSSDGGITWTATLTPTVGVRDTTNLISLNNGGVADLAGNAGIGITNSANFTIDTVLPTATIVVADTALNIGETSLVTVTFSEAVSGFSNADLTIANGTLSAVSSSDGGITWTATFTPTNAITDTSNLITLDNSGVVNASGNAGVGSTDSNNYAIDTMRPTATIVVANDALALGQTSLVTITFSEAVSGFTNADLNVANGTLSAVSSSDGGVTWTATFTPITGINDTSNVITLDNTGIADAAGNAGSGNTDSNNYVIDFLRPTATIVLADPTLSAGETSLVTITFSEAVSGFDNSDLSVPNGTLSAVSSSDGGITWTATFTPTVGVKDTTNLITLNNAGVTDIAGNAGVGVSNSANFTIDTVLPTASVVVADNALSVGETSLVTITFSEAVSGFSNADLTVANGTLSAVSSSDGGITWTATFTPTDAITDTTNLITLDNSGVQNASGNAGVGTTDSNNYAIDTARPSATIVVANDALALGQTSLVTITFSEAVSGFTNADLNVANGTLSAVSSSDGGVTWTATFTPITGINDASNVITLNNAGVIDLAGNAGAGLTDSNNYVIDSAPPTATIVLSDTTLKPGETSLVTITFSEAVSGFDNADLSVANGTLSAVSSSDGGITWTATFTPTAGITDASNLISLNNSGIADLAGNTGAGTTDSANYVVETQVPTATIVVADNALKAGETSVVTITFSEAVSGFSNADLSIANGTLSNVLSSDGGITWIATFTPTENITDTSNLISLDNSGVINASGNSGVGSSDSNNYAIDTARPTATIAVADNRLGIGQTTTVTITFTEAVAGFDLSDLSVANGTLSNLLSNDGGKTWIATLTPTANISDTSNLILLDSSNVVDAAGNAGAGIAISNNYTLDATRPTATIVVANPNLGIGQSSLVTITFTETVSDFDLSDLSVTNGELTNLASSDGGKTWTATFTPTANISDPSNFIALDTSNVADLSGNSGAAVAVSNNYVIDGEQPSATVVVANPNLGLGQTSLVTFTFNEAVSDFDLSDVSVANGALSDLASSDGGKTWTATLTPIGNLSNANNAISLNLAGVTDGSGNAGSGTTQSNGYAINTVTAPSTTVVVVPPDPEFRVSQPVVVIDQPRMPLQPMIFAAPTGTLASPLTFAPLFEDRVLGDGIRPLGDIFINRGALAPSYLAQVFGSSDSAGDGSGHGFLGFGGGDGGVFGSSTLSSLFHQDSDNGRDSLNVFGSRSISSGDVSQGLRGVFGAPSLTQQLQEIKDTEQRQVDSLAAALHHVGISEMQA</sequence>
<gene>
    <name evidence="5" type="ORF">SAMN05216222_2476</name>
</gene>
<feature type="domain" description="Bacterial Ig-like" evidence="4">
    <location>
        <begin position="1640"/>
        <end position="1741"/>
    </location>
</feature>
<feature type="domain" description="Bacterial Ig-like" evidence="4">
    <location>
        <begin position="2048"/>
        <end position="2149"/>
    </location>
</feature>
<evidence type="ECO:0000259" key="3">
    <source>
        <dbReference type="Pfam" id="PF14252"/>
    </source>
</evidence>
<dbReference type="SUPFAM" id="SSF110296">
    <property type="entry name" value="Oligoxyloglucan reducing end-specific cellobiohydrolase"/>
    <property type="match status" value="1"/>
</dbReference>
<dbReference type="SUPFAM" id="SSF50939">
    <property type="entry name" value="Sialidases"/>
    <property type="match status" value="2"/>
</dbReference>
<name>A0A1H1VP73_9PSED</name>
<reference evidence="5 6" key="1">
    <citation type="submission" date="2016-10" db="EMBL/GenBank/DDBJ databases">
        <authorList>
            <person name="de Groot N.N."/>
        </authorList>
    </citation>
    <scope>NUCLEOTIDE SEQUENCE [LARGE SCALE GENOMIC DNA]</scope>
    <source>
        <strain evidence="5 6">LMG 26867</strain>
    </source>
</reference>
<dbReference type="RefSeq" id="WP_092275294.1">
    <property type="nucleotide sequence ID" value="NZ_LT629762.1"/>
</dbReference>
<evidence type="ECO:0000256" key="1">
    <source>
        <dbReference type="ARBA" id="ARBA00022729"/>
    </source>
</evidence>
<dbReference type="Proteomes" id="UP000198481">
    <property type="component" value="Chromosome I"/>
</dbReference>
<feature type="domain" description="Bacterial Ig-like" evidence="4">
    <location>
        <begin position="1232"/>
        <end position="1333"/>
    </location>
</feature>
<feature type="domain" description="Bacterial Ig-like" evidence="4">
    <location>
        <begin position="1946"/>
        <end position="2047"/>
    </location>
</feature>
<evidence type="ECO:0000256" key="2">
    <source>
        <dbReference type="SAM" id="MobiDB-lite"/>
    </source>
</evidence>
<dbReference type="PANTHER" id="PTHR34677">
    <property type="match status" value="1"/>
</dbReference>
<dbReference type="InterPro" id="IPR044048">
    <property type="entry name" value="Big_12"/>
</dbReference>
<evidence type="ECO:0000313" key="5">
    <source>
        <dbReference type="EMBL" id="SDS86592.1"/>
    </source>
</evidence>
<feature type="domain" description="Bacterial Ig-like" evidence="4">
    <location>
        <begin position="2150"/>
        <end position="2251"/>
    </location>
</feature>
<organism evidence="5 6">
    <name type="scientific">Pseudomonas prosekii</name>
    <dbReference type="NCBI Taxonomy" id="1148509"/>
    <lineage>
        <taxon>Bacteria</taxon>
        <taxon>Pseudomonadati</taxon>
        <taxon>Pseudomonadota</taxon>
        <taxon>Gammaproteobacteria</taxon>
        <taxon>Pseudomonadales</taxon>
        <taxon>Pseudomonadaceae</taxon>
        <taxon>Pseudomonas</taxon>
    </lineage>
</organism>
<evidence type="ECO:0000313" key="6">
    <source>
        <dbReference type="Proteomes" id="UP000198481"/>
    </source>
</evidence>
<evidence type="ECO:0000259" key="4">
    <source>
        <dbReference type="Pfam" id="PF19078"/>
    </source>
</evidence>
<proteinExistence type="predicted"/>
<dbReference type="InterPro" id="IPR036278">
    <property type="entry name" value="Sialidase_sf"/>
</dbReference>
<feature type="domain" description="Bacterial Ig-like" evidence="4">
    <location>
        <begin position="1845"/>
        <end position="1945"/>
    </location>
</feature>
<feature type="domain" description="Bacterial Ig-like" evidence="4">
    <location>
        <begin position="1130"/>
        <end position="1231"/>
    </location>
</feature>
<feature type="domain" description="Bacterial Ig-like" evidence="4">
    <location>
        <begin position="1437"/>
        <end position="1537"/>
    </location>
</feature>
<dbReference type="PANTHER" id="PTHR34677:SF3">
    <property type="entry name" value="BACTERIAL IG-LIKE DOMAIN-CONTAINING PROTEIN"/>
    <property type="match status" value="1"/>
</dbReference>
<dbReference type="InterPro" id="IPR006626">
    <property type="entry name" value="PbH1"/>
</dbReference>
<dbReference type="STRING" id="1148509.SAMN05216222_2476"/>
<feature type="domain" description="Bacterial Ig-like" evidence="4">
    <location>
        <begin position="1027"/>
        <end position="1129"/>
    </location>
</feature>
<dbReference type="Pfam" id="PF19078">
    <property type="entry name" value="Big_12"/>
    <property type="match status" value="20"/>
</dbReference>
<protein>
    <recommendedName>
        <fullName evidence="7">Glycosyl hydrolase</fullName>
    </recommendedName>
</protein>
<feature type="domain" description="Bacterial Ig-like" evidence="4">
    <location>
        <begin position="1742"/>
        <end position="1843"/>
    </location>
</feature>
<dbReference type="EMBL" id="LT629762">
    <property type="protein sequence ID" value="SDS86592.1"/>
    <property type="molecule type" value="Genomic_DNA"/>
</dbReference>
<accession>A0A1H1VP73</accession>
<feature type="domain" description="Bacterial Ig-like" evidence="4">
    <location>
        <begin position="1334"/>
        <end position="1436"/>
    </location>
</feature>
<feature type="domain" description="Bacterial Ig-like" evidence="4">
    <location>
        <begin position="925"/>
        <end position="1025"/>
    </location>
</feature>
<evidence type="ECO:0008006" key="7">
    <source>
        <dbReference type="Google" id="ProtNLM"/>
    </source>
</evidence>
<dbReference type="InterPro" id="IPR014755">
    <property type="entry name" value="Cu-Rt/internalin_Ig-like"/>
</dbReference>
<feature type="domain" description="Bacterial Ig-like" evidence="4">
    <location>
        <begin position="2456"/>
        <end position="2557"/>
    </location>
</feature>
<dbReference type="SMART" id="SM00564">
    <property type="entry name" value="PQQ"/>
    <property type="match status" value="15"/>
</dbReference>
<dbReference type="Pfam" id="PF14252">
    <property type="entry name" value="DUF4347"/>
    <property type="match status" value="1"/>
</dbReference>
<feature type="region of interest" description="Disordered" evidence="2">
    <location>
        <begin position="50"/>
        <end position="83"/>
    </location>
</feature>
<feature type="domain" description="Bacterial Ig-like" evidence="4">
    <location>
        <begin position="721"/>
        <end position="822"/>
    </location>
</feature>
<feature type="domain" description="DUF4347" evidence="3">
    <location>
        <begin position="93"/>
        <end position="252"/>
    </location>
</feature>
<feature type="domain" description="Bacterial Ig-like" evidence="4">
    <location>
        <begin position="2354"/>
        <end position="2454"/>
    </location>
</feature>
<feature type="domain" description="Bacterial Ig-like" evidence="4">
    <location>
        <begin position="2253"/>
        <end position="2353"/>
    </location>
</feature>
<keyword evidence="1" id="KW-0732">Signal</keyword>
<feature type="domain" description="Bacterial Ig-like" evidence="4">
    <location>
        <begin position="823"/>
        <end position="924"/>
    </location>
</feature>